<evidence type="ECO:0000313" key="7">
    <source>
        <dbReference type="EMBL" id="GAQ88270.1"/>
    </source>
</evidence>
<evidence type="ECO:0000256" key="5">
    <source>
        <dbReference type="SAM" id="SignalP"/>
    </source>
</evidence>
<evidence type="ECO:0000256" key="2">
    <source>
        <dbReference type="ARBA" id="ARBA00022723"/>
    </source>
</evidence>
<dbReference type="Proteomes" id="UP000054558">
    <property type="component" value="Unassembled WGS sequence"/>
</dbReference>
<dbReference type="PANTHER" id="PTHR11079">
    <property type="entry name" value="CYTOSINE DEAMINASE FAMILY MEMBER"/>
    <property type="match status" value="1"/>
</dbReference>
<evidence type="ECO:0000259" key="6">
    <source>
        <dbReference type="PROSITE" id="PS51747"/>
    </source>
</evidence>
<reference evidence="7 8" key="1">
    <citation type="journal article" date="2014" name="Nat. Commun.">
        <title>Klebsormidium flaccidum genome reveals primary factors for plant terrestrial adaptation.</title>
        <authorList>
            <person name="Hori K."/>
            <person name="Maruyama F."/>
            <person name="Fujisawa T."/>
            <person name="Togashi T."/>
            <person name="Yamamoto N."/>
            <person name="Seo M."/>
            <person name="Sato S."/>
            <person name="Yamada T."/>
            <person name="Mori H."/>
            <person name="Tajima N."/>
            <person name="Moriyama T."/>
            <person name="Ikeuchi M."/>
            <person name="Watanabe M."/>
            <person name="Wada H."/>
            <person name="Kobayashi K."/>
            <person name="Saito M."/>
            <person name="Masuda T."/>
            <person name="Sasaki-Sekimoto Y."/>
            <person name="Mashiguchi K."/>
            <person name="Awai K."/>
            <person name="Shimojima M."/>
            <person name="Masuda S."/>
            <person name="Iwai M."/>
            <person name="Nobusawa T."/>
            <person name="Narise T."/>
            <person name="Kondo S."/>
            <person name="Saito H."/>
            <person name="Sato R."/>
            <person name="Murakawa M."/>
            <person name="Ihara Y."/>
            <person name="Oshima-Yamada Y."/>
            <person name="Ohtaka K."/>
            <person name="Satoh M."/>
            <person name="Sonobe K."/>
            <person name="Ishii M."/>
            <person name="Ohtani R."/>
            <person name="Kanamori-Sato M."/>
            <person name="Honoki R."/>
            <person name="Miyazaki D."/>
            <person name="Mochizuki H."/>
            <person name="Umetsu J."/>
            <person name="Higashi K."/>
            <person name="Shibata D."/>
            <person name="Kamiya Y."/>
            <person name="Sato N."/>
            <person name="Nakamura Y."/>
            <person name="Tabata S."/>
            <person name="Ida S."/>
            <person name="Kurokawa K."/>
            <person name="Ohta H."/>
        </authorList>
    </citation>
    <scope>NUCLEOTIDE SEQUENCE [LARGE SCALE GENOMIC DNA]</scope>
    <source>
        <strain evidence="7 8">NIES-2285</strain>
    </source>
</reference>
<dbReference type="InterPro" id="IPR016193">
    <property type="entry name" value="Cytidine_deaminase-like"/>
</dbReference>
<feature type="chain" id="PRO_5006865003" evidence="5">
    <location>
        <begin position="24"/>
        <end position="213"/>
    </location>
</feature>
<evidence type="ECO:0000256" key="4">
    <source>
        <dbReference type="ARBA" id="ARBA00022833"/>
    </source>
</evidence>
<sequence>MAVGTRLAFLAAALSVAAALAKGLFDRRQRKDVLGDILARIDVLRSSPDASQDDLDYEFLSLAAYEAGQGVESGEGGPFGAVIVRNGDQGKEIVARAHNMVIATQDPTSHAEIIAIQKACKTLNKIELSDCEIYSSCEPCPMSFAAMFLARLPRLVYGAQAEAAHDLGYDKDHIADAIRGTSKFQKTTCVVKRILHPEVAGVFWKHRNQVQVY</sequence>
<dbReference type="GO" id="GO:0047974">
    <property type="term" value="F:guanosine deaminase activity"/>
    <property type="evidence" value="ECO:0000318"/>
    <property type="project" value="GO_Central"/>
</dbReference>
<accession>A0A0U9HMA4</accession>
<protein>
    <submittedName>
        <fullName evidence="7">Cytidine deaminase</fullName>
    </submittedName>
</protein>
<dbReference type="PROSITE" id="PS51747">
    <property type="entry name" value="CYT_DCMP_DEAMINASES_2"/>
    <property type="match status" value="1"/>
</dbReference>
<dbReference type="OMA" id="YQKARME"/>
<dbReference type="STRING" id="105231.A0A0U9HMA4"/>
<keyword evidence="4" id="KW-0862">Zinc</keyword>
<dbReference type="GO" id="GO:0046872">
    <property type="term" value="F:metal ion binding"/>
    <property type="evidence" value="ECO:0007669"/>
    <property type="project" value="UniProtKB-KW"/>
</dbReference>
<feature type="signal peptide" evidence="5">
    <location>
        <begin position="1"/>
        <end position="23"/>
    </location>
</feature>
<dbReference type="CDD" id="cd01285">
    <property type="entry name" value="nucleoside_deaminase"/>
    <property type="match status" value="1"/>
</dbReference>
<dbReference type="InterPro" id="IPR002125">
    <property type="entry name" value="CMP_dCMP_dom"/>
</dbReference>
<evidence type="ECO:0000256" key="1">
    <source>
        <dbReference type="ARBA" id="ARBA00006576"/>
    </source>
</evidence>
<dbReference type="GO" id="GO:0006152">
    <property type="term" value="P:purine nucleoside catabolic process"/>
    <property type="evidence" value="ECO:0000318"/>
    <property type="project" value="GO_Central"/>
</dbReference>
<dbReference type="FunFam" id="3.40.140.10:FF:000011">
    <property type="entry name" value="tRNA-specific adenosine deaminase"/>
    <property type="match status" value="1"/>
</dbReference>
<proteinExistence type="inferred from homology"/>
<evidence type="ECO:0000313" key="8">
    <source>
        <dbReference type="Proteomes" id="UP000054558"/>
    </source>
</evidence>
<dbReference type="AlphaFoldDB" id="A0A0U9HMA4"/>
<dbReference type="OrthoDB" id="408702at2759"/>
<name>A0A0U9HMA4_KLENI</name>
<gene>
    <name evidence="7" type="ORF">KFL_004140060</name>
</gene>
<dbReference type="SUPFAM" id="SSF53927">
    <property type="entry name" value="Cytidine deaminase-like"/>
    <property type="match status" value="1"/>
</dbReference>
<dbReference type="Pfam" id="PF00383">
    <property type="entry name" value="dCMP_cyt_deam_1"/>
    <property type="match status" value="1"/>
</dbReference>
<keyword evidence="5" id="KW-0732">Signal</keyword>
<evidence type="ECO:0000256" key="3">
    <source>
        <dbReference type="ARBA" id="ARBA00022801"/>
    </source>
</evidence>
<comment type="similarity">
    <text evidence="1">Belongs to the cytidine and deoxycytidylate deaminase family.</text>
</comment>
<organism evidence="7 8">
    <name type="scientific">Klebsormidium nitens</name>
    <name type="common">Green alga</name>
    <name type="synonym">Ulothrix nitens</name>
    <dbReference type="NCBI Taxonomy" id="105231"/>
    <lineage>
        <taxon>Eukaryota</taxon>
        <taxon>Viridiplantae</taxon>
        <taxon>Streptophyta</taxon>
        <taxon>Klebsormidiophyceae</taxon>
        <taxon>Klebsormidiales</taxon>
        <taxon>Klebsormidiaceae</taxon>
        <taxon>Klebsormidium</taxon>
    </lineage>
</organism>
<dbReference type="Gene3D" id="3.40.140.10">
    <property type="entry name" value="Cytidine Deaminase, domain 2"/>
    <property type="match status" value="1"/>
</dbReference>
<keyword evidence="3" id="KW-0378">Hydrolase</keyword>
<dbReference type="PANTHER" id="PTHR11079:SF197">
    <property type="entry name" value="CYTIDINE DEAMINASE"/>
    <property type="match status" value="1"/>
</dbReference>
<dbReference type="EMBL" id="DF237363">
    <property type="protein sequence ID" value="GAQ88270.1"/>
    <property type="molecule type" value="Genomic_DNA"/>
</dbReference>
<feature type="domain" description="CMP/dCMP-type deaminase" evidence="6">
    <location>
        <begin position="54"/>
        <end position="170"/>
    </location>
</feature>
<keyword evidence="8" id="KW-1185">Reference proteome</keyword>
<keyword evidence="2" id="KW-0479">Metal-binding</keyword>